<accession>A0A1Y0D8L5</accession>
<protein>
    <submittedName>
        <fullName evidence="2">Oxidoreductase</fullName>
    </submittedName>
</protein>
<reference evidence="2 3" key="1">
    <citation type="journal article" date="2014" name="Int. J. Syst. Evol. Microbiol.">
        <title>Oceanisphaera profunda sp. nov., a marine bacterium isolated from deep-sea sediment, and emended description of the genus Oceanisphaera.</title>
        <authorList>
            <person name="Xu Z."/>
            <person name="Zhang X.Y."/>
            <person name="Su H.N."/>
            <person name="Yu Z.C."/>
            <person name="Liu C."/>
            <person name="Li H."/>
            <person name="Chen X.L."/>
            <person name="Song X.Y."/>
            <person name="Xie B.B."/>
            <person name="Qin Q.L."/>
            <person name="Zhou B.C."/>
            <person name="Shi M."/>
            <person name="Huang Y."/>
            <person name="Zhang Y.Z."/>
        </authorList>
    </citation>
    <scope>NUCLEOTIDE SEQUENCE [LARGE SCALE GENOMIC DNA]</scope>
    <source>
        <strain evidence="2 3">SM1222</strain>
    </source>
</reference>
<dbReference type="PANTHER" id="PTHR19328:SF75">
    <property type="entry name" value="ALDOSE SUGAR DEHYDROGENASE YLII"/>
    <property type="match status" value="1"/>
</dbReference>
<name>A0A1Y0D8L5_9GAMM</name>
<dbReference type="KEGG" id="opf:CBP31_01470"/>
<dbReference type="PANTHER" id="PTHR19328">
    <property type="entry name" value="HEDGEHOG-INTERACTING PROTEIN"/>
    <property type="match status" value="1"/>
</dbReference>
<dbReference type="InterPro" id="IPR012938">
    <property type="entry name" value="Glc/Sorbosone_DH"/>
</dbReference>
<dbReference type="EMBL" id="CP021377">
    <property type="protein sequence ID" value="ART83889.1"/>
    <property type="molecule type" value="Genomic_DNA"/>
</dbReference>
<dbReference type="InterPro" id="IPR011042">
    <property type="entry name" value="6-blade_b-propeller_TolB-like"/>
</dbReference>
<keyword evidence="3" id="KW-1185">Reference proteome</keyword>
<evidence type="ECO:0000313" key="3">
    <source>
        <dbReference type="Proteomes" id="UP000243937"/>
    </source>
</evidence>
<dbReference type="InterPro" id="IPR011041">
    <property type="entry name" value="Quinoprot_gluc/sorb_DH_b-prop"/>
</dbReference>
<evidence type="ECO:0000259" key="1">
    <source>
        <dbReference type="Pfam" id="PF07995"/>
    </source>
</evidence>
<dbReference type="Proteomes" id="UP000243937">
    <property type="component" value="Chromosome"/>
</dbReference>
<sequence>MESLMRMLLLLLSLLVTPLAAEYRIQTVAQGLHHPWGLVELPSGELLVGERRGRLLRLNTDGSRTLIAGLPKMVSAGQGGLLDLALHPNFAENRWLYFSYSQPGKGGAGTAVARAKLTDTHLSSLEVIFVQQPKTTGSAHFGSRMVFDAQGYLFITTGERYHARDKAQQLDNHLGKILRLHDEGTVPTDNPFINTPHAKPEIWSYGHRNIQGAAIHPPSGELWVHEHGPRGGDEVNIIKAGANYGWPLVTHGREYSGGSIGQGTHLKGMADPIWVWVPSIAPSGMLFYRGELFPHWQGSLLVGALAGQKLVRLTLNGQKIVNEQALLGELNVRIRTLVAAKDGGIYLLTDAANGQLLKLLPATDQ</sequence>
<evidence type="ECO:0000313" key="2">
    <source>
        <dbReference type="EMBL" id="ART83889.1"/>
    </source>
</evidence>
<organism evidence="2 3">
    <name type="scientific">Oceanisphaera profunda</name>
    <dbReference type="NCBI Taxonomy" id="1416627"/>
    <lineage>
        <taxon>Bacteria</taxon>
        <taxon>Pseudomonadati</taxon>
        <taxon>Pseudomonadota</taxon>
        <taxon>Gammaproteobacteria</taxon>
        <taxon>Aeromonadales</taxon>
        <taxon>Aeromonadaceae</taxon>
        <taxon>Oceanisphaera</taxon>
    </lineage>
</organism>
<proteinExistence type="predicted"/>
<dbReference type="Gene3D" id="2.120.10.30">
    <property type="entry name" value="TolB, C-terminal domain"/>
    <property type="match status" value="1"/>
</dbReference>
<gene>
    <name evidence="2" type="ORF">CBP31_01470</name>
</gene>
<dbReference type="SUPFAM" id="SSF50952">
    <property type="entry name" value="Soluble quinoprotein glucose dehydrogenase"/>
    <property type="match status" value="1"/>
</dbReference>
<dbReference type="Pfam" id="PF07995">
    <property type="entry name" value="GSDH"/>
    <property type="match status" value="1"/>
</dbReference>
<feature type="domain" description="Glucose/Sorbosone dehydrogenase" evidence="1">
    <location>
        <begin position="32"/>
        <end position="358"/>
    </location>
</feature>
<dbReference type="OrthoDB" id="9770043at2"/>
<dbReference type="AlphaFoldDB" id="A0A1Y0D8L5"/>